<comment type="similarity">
    <text evidence="2">Belongs to the GMC oxidoreductase family.</text>
</comment>
<dbReference type="EMBL" id="FMUB01000003">
    <property type="protein sequence ID" value="SCX10905.1"/>
    <property type="molecule type" value="Genomic_DNA"/>
</dbReference>
<dbReference type="Proteomes" id="UP000199707">
    <property type="component" value="Unassembled WGS sequence"/>
</dbReference>
<evidence type="ECO:0000256" key="1">
    <source>
        <dbReference type="ARBA" id="ARBA00001974"/>
    </source>
</evidence>
<accession>A0A1G4VRS0</accession>
<dbReference type="AlphaFoldDB" id="A0A1G4VRS0"/>
<proteinExistence type="inferred from homology"/>
<keyword evidence="3" id="KW-0285">Flavoprotein</keyword>
<gene>
    <name evidence="7" type="ORF">SAMN02799620_01474</name>
</gene>
<evidence type="ECO:0000256" key="5">
    <source>
        <dbReference type="ARBA" id="ARBA00023002"/>
    </source>
</evidence>
<evidence type="ECO:0000256" key="3">
    <source>
        <dbReference type="ARBA" id="ARBA00022630"/>
    </source>
</evidence>
<dbReference type="InterPro" id="IPR052542">
    <property type="entry name" value="Cholesterol_Oxidase"/>
</dbReference>
<dbReference type="PANTHER" id="PTHR47470:SF1">
    <property type="entry name" value="FAD-DEPENDENT OXIDOREDUCTASE 2 FAD BINDING DOMAIN-CONTAINING PROTEIN"/>
    <property type="match status" value="1"/>
</dbReference>
<evidence type="ECO:0000256" key="2">
    <source>
        <dbReference type="ARBA" id="ARBA00010790"/>
    </source>
</evidence>
<dbReference type="PANTHER" id="PTHR47470">
    <property type="entry name" value="CHOLESTEROL OXIDASE"/>
    <property type="match status" value="1"/>
</dbReference>
<organism evidence="7 8">
    <name type="scientific">Mycolicibacterium fluoranthenivorans</name>
    <dbReference type="NCBI Taxonomy" id="258505"/>
    <lineage>
        <taxon>Bacteria</taxon>
        <taxon>Bacillati</taxon>
        <taxon>Actinomycetota</taxon>
        <taxon>Actinomycetes</taxon>
        <taxon>Mycobacteriales</taxon>
        <taxon>Mycobacteriaceae</taxon>
        <taxon>Mycolicibacterium</taxon>
    </lineage>
</organism>
<dbReference type="GO" id="GO:0016491">
    <property type="term" value="F:oxidoreductase activity"/>
    <property type="evidence" value="ECO:0007669"/>
    <property type="project" value="UniProtKB-KW"/>
</dbReference>
<comment type="cofactor">
    <cofactor evidence="1">
        <name>FAD</name>
        <dbReference type="ChEBI" id="CHEBI:57692"/>
    </cofactor>
</comment>
<keyword evidence="5" id="KW-0560">Oxidoreductase</keyword>
<feature type="region of interest" description="Disordered" evidence="6">
    <location>
        <begin position="1"/>
        <end position="21"/>
    </location>
</feature>
<dbReference type="RefSeq" id="WP_090355111.1">
    <property type="nucleotide sequence ID" value="NZ_FMUB01000003.1"/>
</dbReference>
<dbReference type="STRING" id="1502745.SAMN02799620_01474"/>
<evidence type="ECO:0000256" key="6">
    <source>
        <dbReference type="SAM" id="MobiDB-lite"/>
    </source>
</evidence>
<evidence type="ECO:0000256" key="4">
    <source>
        <dbReference type="ARBA" id="ARBA00022827"/>
    </source>
</evidence>
<reference evidence="8" key="1">
    <citation type="submission" date="2016-10" db="EMBL/GenBank/DDBJ databases">
        <authorList>
            <person name="Varghese N."/>
            <person name="Submissions S."/>
        </authorList>
    </citation>
    <scope>NUCLEOTIDE SEQUENCE [LARGE SCALE GENOMIC DNA]</scope>
    <source>
        <strain evidence="8">UNC267MFSha1.1M11</strain>
    </source>
</reference>
<keyword evidence="4" id="KW-0274">FAD</keyword>
<evidence type="ECO:0000313" key="7">
    <source>
        <dbReference type="EMBL" id="SCX10905.1"/>
    </source>
</evidence>
<name>A0A1G4VRS0_9MYCO</name>
<sequence length="239" mass="26424">MTGLRFGETMSGRLAPQEPSPIAGYDAPGALAATLRARIDIPDLTLFVDGGLPHRGRLDVELDIPVLGTRRFVAHEGEFELFRAGEVPSGRRGYWMVYDAFLTDGDRVYQMTGRKYLQPGWRLYRVWPDTTVLFVVLRDVTHGGRVDVGGPVDQTVLTADPGPATPAWLAAIDVEEPAALRDYRRPKYLAGKIRITPAGFGAQLLSMRAIGAPWYRRPFTVARFLCFFAGSLVRIYVGG</sequence>
<protein>
    <submittedName>
        <fullName evidence="7">Uncharacterized protein</fullName>
    </submittedName>
</protein>
<evidence type="ECO:0000313" key="8">
    <source>
        <dbReference type="Proteomes" id="UP000199707"/>
    </source>
</evidence>